<proteinExistence type="predicted"/>
<name>A0A1Z4UZN7_9CYAN</name>
<dbReference type="EMBL" id="AP018316">
    <property type="protein sequence ID" value="BAZ84535.1"/>
    <property type="molecule type" value="Genomic_DNA"/>
</dbReference>
<dbReference type="OrthoDB" id="532567at2"/>
<evidence type="ECO:0000313" key="2">
    <source>
        <dbReference type="Proteomes" id="UP000218702"/>
    </source>
</evidence>
<accession>A0A1Z4UZN7</accession>
<dbReference type="RefSeq" id="WP_096664114.1">
    <property type="nucleotide sequence ID" value="NZ_AP018316.1"/>
</dbReference>
<sequence length="119" mass="13752">MYTLEQLKNQYKKFKAAKEHFGVKSASWQKLCDKLNGEFLKDALIKELEGKVASLQAQLVKSSAKSDLDLMLMDIVYKRGVGADEIFESQEAIKDESEGTGRDDWAYFESVLKRRYYRL</sequence>
<organism evidence="1 2">
    <name type="scientific">Dolichospermum compactum NIES-806</name>
    <dbReference type="NCBI Taxonomy" id="1973481"/>
    <lineage>
        <taxon>Bacteria</taxon>
        <taxon>Bacillati</taxon>
        <taxon>Cyanobacteriota</taxon>
        <taxon>Cyanophyceae</taxon>
        <taxon>Nostocales</taxon>
        <taxon>Aphanizomenonaceae</taxon>
        <taxon>Dolichospermum</taxon>
        <taxon>Dolichospermum compactum</taxon>
    </lineage>
</organism>
<dbReference type="Proteomes" id="UP000218702">
    <property type="component" value="Chromosome"/>
</dbReference>
<keyword evidence="2" id="KW-1185">Reference proteome</keyword>
<dbReference type="KEGG" id="dcm:NIES806_07250"/>
<dbReference type="AlphaFoldDB" id="A0A1Z4UZN7"/>
<reference evidence="1 2" key="1">
    <citation type="submission" date="2017-06" db="EMBL/GenBank/DDBJ databases">
        <title>Genome sequencing of cyanobaciteial culture collection at National Institute for Environmental Studies (NIES).</title>
        <authorList>
            <person name="Hirose Y."/>
            <person name="Shimura Y."/>
            <person name="Fujisawa T."/>
            <person name="Nakamura Y."/>
            <person name="Kawachi M."/>
        </authorList>
    </citation>
    <scope>NUCLEOTIDE SEQUENCE [LARGE SCALE GENOMIC DNA]</scope>
    <source>
        <strain evidence="1 2">NIES-806</strain>
    </source>
</reference>
<protein>
    <submittedName>
        <fullName evidence="1">Uncharacterized protein</fullName>
    </submittedName>
</protein>
<evidence type="ECO:0000313" key="1">
    <source>
        <dbReference type="EMBL" id="BAZ84535.1"/>
    </source>
</evidence>
<gene>
    <name evidence="1" type="ORF">NIES806_07250</name>
</gene>